<dbReference type="AlphaFoldDB" id="A0A815KRT3"/>
<feature type="transmembrane region" description="Helical" evidence="8">
    <location>
        <begin position="239"/>
        <end position="262"/>
    </location>
</feature>
<keyword evidence="12" id="KW-1185">Reference proteome</keyword>
<accession>A0A815KRT3</accession>
<gene>
    <name evidence="10" type="ORF">BJG266_LOCUS37247</name>
    <name evidence="11" type="ORF">QVE165_LOCUS54181</name>
</gene>
<feature type="transmembrane region" description="Helical" evidence="8">
    <location>
        <begin position="20"/>
        <end position="40"/>
    </location>
</feature>
<organism evidence="10 13">
    <name type="scientific">Adineta steineri</name>
    <dbReference type="NCBI Taxonomy" id="433720"/>
    <lineage>
        <taxon>Eukaryota</taxon>
        <taxon>Metazoa</taxon>
        <taxon>Spiralia</taxon>
        <taxon>Gnathifera</taxon>
        <taxon>Rotifera</taxon>
        <taxon>Eurotatoria</taxon>
        <taxon>Bdelloidea</taxon>
        <taxon>Adinetida</taxon>
        <taxon>Adinetidae</taxon>
        <taxon>Adineta</taxon>
    </lineage>
</organism>
<evidence type="ECO:0000256" key="2">
    <source>
        <dbReference type="ARBA" id="ARBA00022692"/>
    </source>
</evidence>
<feature type="transmembrane region" description="Helical" evidence="8">
    <location>
        <begin position="177"/>
        <end position="199"/>
    </location>
</feature>
<keyword evidence="5 8" id="KW-0472">Membrane</keyword>
<reference evidence="10" key="1">
    <citation type="submission" date="2021-02" db="EMBL/GenBank/DDBJ databases">
        <authorList>
            <person name="Nowell W R."/>
        </authorList>
    </citation>
    <scope>NUCLEOTIDE SEQUENCE</scope>
</reference>
<evidence type="ECO:0000256" key="3">
    <source>
        <dbReference type="ARBA" id="ARBA00022989"/>
    </source>
</evidence>
<keyword evidence="6" id="KW-0675">Receptor</keyword>
<comment type="caution">
    <text evidence="10">The sequence shown here is derived from an EMBL/GenBank/DDBJ whole genome shotgun (WGS) entry which is preliminary data.</text>
</comment>
<dbReference type="Proteomes" id="UP000663877">
    <property type="component" value="Unassembled WGS sequence"/>
</dbReference>
<feature type="transmembrane region" description="Helical" evidence="8">
    <location>
        <begin position="282"/>
        <end position="305"/>
    </location>
</feature>
<evidence type="ECO:0000256" key="7">
    <source>
        <dbReference type="ARBA" id="ARBA00023224"/>
    </source>
</evidence>
<evidence type="ECO:0000256" key="1">
    <source>
        <dbReference type="ARBA" id="ARBA00004141"/>
    </source>
</evidence>
<dbReference type="EMBL" id="CAJNOM010001538">
    <property type="protein sequence ID" value="CAF1611895.1"/>
    <property type="molecule type" value="Genomic_DNA"/>
</dbReference>
<dbReference type="PANTHER" id="PTHR24243:SF233">
    <property type="entry name" value="THYROTROPIN-RELEASING HORMONE RECEPTOR"/>
    <property type="match status" value="1"/>
</dbReference>
<feature type="domain" description="G-protein coupled receptors family 1 profile" evidence="9">
    <location>
        <begin position="32"/>
        <end position="301"/>
    </location>
</feature>
<evidence type="ECO:0000256" key="4">
    <source>
        <dbReference type="ARBA" id="ARBA00023040"/>
    </source>
</evidence>
<dbReference type="Gene3D" id="1.20.1070.10">
    <property type="entry name" value="Rhodopsin 7-helix transmembrane proteins"/>
    <property type="match status" value="1"/>
</dbReference>
<feature type="transmembrane region" description="Helical" evidence="8">
    <location>
        <begin position="99"/>
        <end position="118"/>
    </location>
</feature>
<evidence type="ECO:0000256" key="8">
    <source>
        <dbReference type="SAM" id="Phobius"/>
    </source>
</evidence>
<proteinExistence type="predicted"/>
<dbReference type="GO" id="GO:0004930">
    <property type="term" value="F:G protein-coupled receptor activity"/>
    <property type="evidence" value="ECO:0007669"/>
    <property type="project" value="UniProtKB-KW"/>
</dbReference>
<evidence type="ECO:0000256" key="6">
    <source>
        <dbReference type="ARBA" id="ARBA00023170"/>
    </source>
</evidence>
<keyword evidence="3 8" id="KW-1133">Transmembrane helix</keyword>
<dbReference type="OrthoDB" id="10020921at2759"/>
<dbReference type="GO" id="GO:0005886">
    <property type="term" value="C:plasma membrane"/>
    <property type="evidence" value="ECO:0007669"/>
    <property type="project" value="TreeGrafter"/>
</dbReference>
<evidence type="ECO:0000256" key="5">
    <source>
        <dbReference type="ARBA" id="ARBA00023136"/>
    </source>
</evidence>
<sequence length="345" mass="38932">MDSNNVSNGLLIAPVQLNIYLGLFIYITGVIGSIGNIIIYKSRSLRNRACSIYLFWGSLVDLIYLNSVLLTRLLQKGFKIPIMTRYDVICKIRQFASNYGNQLTFTFLALATLDRLLLAHQSPTLRRWGNRVLLANKLVVAFSLIWLAILCHRLIWYDTINGQCAGQAGFYAYFDNIFNAVVTCLLPMVTLTVLGILIGRSVRRVVQRRRVVPTATVNESAHSDQSAIQKIDTQLTIMLFLDIFVSMISFLPYAAQLIYANITGTWPKSPSQVAWENVVSEIINLLSYIFFSGPFYVSIISLSGFRHQLLRALGLKKQQTTTYTQRGVTMGTTQNNTNNQTRFTT</sequence>
<protein>
    <recommendedName>
        <fullName evidence="9">G-protein coupled receptors family 1 profile domain-containing protein</fullName>
    </recommendedName>
</protein>
<feature type="transmembrane region" description="Helical" evidence="8">
    <location>
        <begin position="138"/>
        <end position="157"/>
    </location>
</feature>
<evidence type="ECO:0000313" key="13">
    <source>
        <dbReference type="Proteomes" id="UP000663877"/>
    </source>
</evidence>
<comment type="subcellular location">
    <subcellularLocation>
        <location evidence="1">Membrane</location>
        <topology evidence="1">Multi-pass membrane protein</topology>
    </subcellularLocation>
</comment>
<evidence type="ECO:0000313" key="10">
    <source>
        <dbReference type="EMBL" id="CAF1393428.1"/>
    </source>
</evidence>
<feature type="transmembrane region" description="Helical" evidence="8">
    <location>
        <begin position="52"/>
        <end position="74"/>
    </location>
</feature>
<dbReference type="PROSITE" id="PS50262">
    <property type="entry name" value="G_PROTEIN_RECEP_F1_2"/>
    <property type="match status" value="1"/>
</dbReference>
<name>A0A815KRT3_9BILA</name>
<dbReference type="InterPro" id="IPR017452">
    <property type="entry name" value="GPCR_Rhodpsn_7TM"/>
</dbReference>
<dbReference type="Proteomes" id="UP000663832">
    <property type="component" value="Unassembled WGS sequence"/>
</dbReference>
<keyword evidence="7" id="KW-0807">Transducer</keyword>
<dbReference type="EMBL" id="CAJNOI010001205">
    <property type="protein sequence ID" value="CAF1393428.1"/>
    <property type="molecule type" value="Genomic_DNA"/>
</dbReference>
<evidence type="ECO:0000313" key="11">
    <source>
        <dbReference type="EMBL" id="CAF1611895.1"/>
    </source>
</evidence>
<evidence type="ECO:0000259" key="9">
    <source>
        <dbReference type="PROSITE" id="PS50262"/>
    </source>
</evidence>
<dbReference type="SUPFAM" id="SSF81321">
    <property type="entry name" value="Family A G protein-coupled receptor-like"/>
    <property type="match status" value="1"/>
</dbReference>
<dbReference type="PANTHER" id="PTHR24243">
    <property type="entry name" value="G-PROTEIN COUPLED RECEPTOR"/>
    <property type="match status" value="1"/>
</dbReference>
<keyword evidence="2 8" id="KW-0812">Transmembrane</keyword>
<keyword evidence="4" id="KW-0297">G-protein coupled receptor</keyword>
<evidence type="ECO:0000313" key="12">
    <source>
        <dbReference type="Proteomes" id="UP000663832"/>
    </source>
</evidence>